<feature type="domain" description="RanBD1" evidence="2">
    <location>
        <begin position="983"/>
        <end position="1122"/>
    </location>
</feature>
<feature type="compositionally biased region" description="Polar residues" evidence="1">
    <location>
        <begin position="888"/>
        <end position="907"/>
    </location>
</feature>
<proteinExistence type="predicted"/>
<dbReference type="Gene3D" id="2.30.29.30">
    <property type="entry name" value="Pleckstrin-homology domain (PH domain)/Phosphotyrosine-binding domain (PTB)"/>
    <property type="match status" value="1"/>
</dbReference>
<dbReference type="EMBL" id="CALLCH030000012">
    <property type="protein sequence ID" value="CAI4215223.1"/>
    <property type="molecule type" value="Genomic_DNA"/>
</dbReference>
<evidence type="ECO:0000256" key="1">
    <source>
        <dbReference type="SAM" id="MobiDB-lite"/>
    </source>
</evidence>
<keyword evidence="4" id="KW-1185">Reference proteome</keyword>
<feature type="region of interest" description="Disordered" evidence="1">
    <location>
        <begin position="262"/>
        <end position="728"/>
    </location>
</feature>
<dbReference type="InterPro" id="IPR011993">
    <property type="entry name" value="PH-like_dom_sf"/>
</dbReference>
<feature type="compositionally biased region" description="Low complexity" evidence="1">
    <location>
        <begin position="706"/>
        <end position="717"/>
    </location>
</feature>
<feature type="compositionally biased region" description="Low complexity" evidence="1">
    <location>
        <begin position="292"/>
        <end position="302"/>
    </location>
</feature>
<feature type="compositionally biased region" description="Polar residues" evidence="1">
    <location>
        <begin position="521"/>
        <end position="568"/>
    </location>
</feature>
<feature type="compositionally biased region" description="Low complexity" evidence="1">
    <location>
        <begin position="498"/>
        <end position="513"/>
    </location>
</feature>
<evidence type="ECO:0000313" key="3">
    <source>
        <dbReference type="EMBL" id="CAI4215223.1"/>
    </source>
</evidence>
<reference evidence="3" key="1">
    <citation type="submission" date="2022-11" db="EMBL/GenBank/DDBJ databases">
        <authorList>
            <person name="Scott C."/>
            <person name="Bruce N."/>
        </authorList>
    </citation>
    <scope>NUCLEOTIDE SEQUENCE</scope>
</reference>
<feature type="compositionally biased region" description="Low complexity" evidence="1">
    <location>
        <begin position="636"/>
        <end position="653"/>
    </location>
</feature>
<organism evidence="3 4">
    <name type="scientific">Parascedosporium putredinis</name>
    <dbReference type="NCBI Taxonomy" id="1442378"/>
    <lineage>
        <taxon>Eukaryota</taxon>
        <taxon>Fungi</taxon>
        <taxon>Dikarya</taxon>
        <taxon>Ascomycota</taxon>
        <taxon>Pezizomycotina</taxon>
        <taxon>Sordariomycetes</taxon>
        <taxon>Hypocreomycetidae</taxon>
        <taxon>Microascales</taxon>
        <taxon>Microascaceae</taxon>
        <taxon>Parascedosporium</taxon>
    </lineage>
</organism>
<dbReference type="PANTHER" id="PTHR38697:SF1">
    <property type="entry name" value="NUCLEAR PORE COMPLEX PROTEIN SIMILAR TO S. CEREVISIAE NUP2 (EUROFUNG)"/>
    <property type="match status" value="1"/>
</dbReference>
<dbReference type="Pfam" id="PF00638">
    <property type="entry name" value="Ran_BP1"/>
    <property type="match status" value="1"/>
</dbReference>
<dbReference type="Proteomes" id="UP000838763">
    <property type="component" value="Unassembled WGS sequence"/>
</dbReference>
<feature type="compositionally biased region" description="Low complexity" evidence="1">
    <location>
        <begin position="569"/>
        <end position="583"/>
    </location>
</feature>
<protein>
    <recommendedName>
        <fullName evidence="2">RanBD1 domain-containing protein</fullName>
    </recommendedName>
</protein>
<accession>A0A9P1H4G9</accession>
<feature type="compositionally biased region" description="Polar residues" evidence="1">
    <location>
        <begin position="193"/>
        <end position="204"/>
    </location>
</feature>
<feature type="compositionally biased region" description="Acidic residues" evidence="1">
    <location>
        <begin position="273"/>
        <end position="287"/>
    </location>
</feature>
<dbReference type="CDD" id="cd13170">
    <property type="entry name" value="RanBD_NUP50"/>
    <property type="match status" value="1"/>
</dbReference>
<dbReference type="InterPro" id="IPR053074">
    <property type="entry name" value="NPC_Nucleoporin"/>
</dbReference>
<dbReference type="AlphaFoldDB" id="A0A9P1H4G9"/>
<feature type="compositionally biased region" description="Polar residues" evidence="1">
    <location>
        <begin position="305"/>
        <end position="325"/>
    </location>
</feature>
<gene>
    <name evidence="3" type="ORF">PPNO1_LOCUS4939</name>
</gene>
<feature type="region of interest" description="Disordered" evidence="1">
    <location>
        <begin position="1014"/>
        <end position="1036"/>
    </location>
</feature>
<dbReference type="OrthoDB" id="185618at2759"/>
<feature type="compositionally biased region" description="Basic and acidic residues" evidence="1">
    <location>
        <begin position="170"/>
        <end position="180"/>
    </location>
</feature>
<feature type="compositionally biased region" description="Polar residues" evidence="1">
    <location>
        <begin position="396"/>
        <end position="414"/>
    </location>
</feature>
<sequence length="1123" mass="114519">MAGTTANELFKMVIPSPPRELTGAALTKDIPKDLDQHGSVFADQYLSHLCPKDFNDLQRRQFFCILDLRRLKHAANEIFSKKDWKLNIMNFAKEFEKSRSLIMLRYGLYEFKNVRPSADVLRKWRAAHGLHDEEPADRPKPAKASNKRKADDELDHTAAAATELGGNKRRATDRDADAERAPSYSNKRKPSINHDQSSTKTLTPSITKSVFEKIASKPATFTAPSTSTKPVASSTDNNLARSILDKNKLGGASGNIFGYLSDASSAKNSGVDADGESETESEAEEDAREAGKGAAAASSKAATNPFASKTSSMSGFDTGASSTASEVRETTPGRSLFDRVTKGSDGQPVRVNDKEEEAVAPEVAPVPQATTNGGVKGTLPANKTWTPDTPLKFAAQPTQSSSLFGAASTPSGSLFGSKPAQPASNLFGAAKPAKTTDEKPQGAGDADQSGGESDKENASRPVTKSLAAPFESTRSSATPQPPTGSLFKSPAPEPPKNEAPGAAEAQKPAEAAPQVNLFGNKPTSANMFAAQAQSGPTPAASFQSSTLFGTKSSEPSAPTETPKTASLFGTTSTPPGQTGTDSSKPLFGNAGAAPTEPAKTGSLFGNGAKPASGNLFGTSSGAGNLFGSQAQPSQPTPTFSFGASTTSSAAPAPIGSQTPKASKPDKSAMGNALFGSPMKQDGPSPGKRGFGDAMQEDQPSPVKKPFGAGASSSLFGSTPAAASANGSGTALFNFGATPAASNGSASSLFGGNSAPATGGLNFNFTPGGGSASAPSSFTFGAGAADSTPAAPSAGGMFNFGATPSQPATGGSFTFASANPFAFSGTPGGTTTTPSGRQIKRPNFAASKARARMGSPAPPGAGFGGAQPNAAAAPAPSFSFSAASPQPQGGQQNLFGSNANGSSGSLFSGLQAPPGGTSTTGTSIFPFNFGGASSLATTPATGTPEPTADADGVGSTTSTTAPAAAAAASKPTPSAATDGDAEAPQEQINLVEGGPGEEDETVVHDVRAKIMKFETPESGEGDGEEKKAKSPWSTKGVGPLRLLKHKTTGAVRVLLRREPTGQVALNRAVLPGFTYKAEEKYVKLTTSNDAGTGLETWMVQVKTKDLAKELAEALEKYKSANDKS</sequence>
<feature type="compositionally biased region" description="Low complexity" evidence="1">
    <location>
        <begin position="865"/>
        <end position="887"/>
    </location>
</feature>
<evidence type="ECO:0000313" key="4">
    <source>
        <dbReference type="Proteomes" id="UP000838763"/>
    </source>
</evidence>
<comment type="caution">
    <text evidence="3">The sequence shown here is derived from an EMBL/GenBank/DDBJ whole genome shotgun (WGS) entry which is preliminary data.</text>
</comment>
<feature type="compositionally biased region" description="Polar residues" evidence="1">
    <location>
        <begin position="615"/>
        <end position="633"/>
    </location>
</feature>
<evidence type="ECO:0000259" key="2">
    <source>
        <dbReference type="PROSITE" id="PS50196"/>
    </source>
</evidence>
<feature type="region of interest" description="Disordered" evidence="1">
    <location>
        <begin position="824"/>
        <end position="982"/>
    </location>
</feature>
<dbReference type="SUPFAM" id="SSF50729">
    <property type="entry name" value="PH domain-like"/>
    <property type="match status" value="1"/>
</dbReference>
<feature type="compositionally biased region" description="Basic and acidic residues" evidence="1">
    <location>
        <begin position="326"/>
        <end position="342"/>
    </location>
</feature>
<dbReference type="InterPro" id="IPR000156">
    <property type="entry name" value="Ran_bind_dom"/>
</dbReference>
<feature type="compositionally biased region" description="Low complexity" evidence="1">
    <location>
        <begin position="935"/>
        <end position="946"/>
    </location>
</feature>
<feature type="region of interest" description="Disordered" evidence="1">
    <location>
        <begin position="131"/>
        <end position="204"/>
    </location>
</feature>
<dbReference type="PROSITE" id="PS50196">
    <property type="entry name" value="RANBD1"/>
    <property type="match status" value="1"/>
</dbReference>
<feature type="compositionally biased region" description="Low complexity" evidence="1">
    <location>
        <begin position="954"/>
        <end position="976"/>
    </location>
</feature>
<dbReference type="PANTHER" id="PTHR38697">
    <property type="entry name" value="NUCLEAR PORE COMPLEX PROTEIN SIMILAR TO S. CEREVISIAE NUP2 (EUROFUNG)"/>
    <property type="match status" value="1"/>
</dbReference>
<feature type="compositionally biased region" description="Basic and acidic residues" evidence="1">
    <location>
        <begin position="131"/>
        <end position="140"/>
    </location>
</feature>
<dbReference type="SMART" id="SM00160">
    <property type="entry name" value="RanBD"/>
    <property type="match status" value="1"/>
</dbReference>
<name>A0A9P1H4G9_9PEZI</name>